<dbReference type="PANTHER" id="PTHR38465">
    <property type="entry name" value="HTH-TYPE TRANSCRIPTIONAL REGULATOR MJ1563-RELATED"/>
    <property type="match status" value="1"/>
</dbReference>
<dbReference type="InterPro" id="IPR052362">
    <property type="entry name" value="HTH-GbsR_regulator"/>
</dbReference>
<proteinExistence type="predicted"/>
<evidence type="ECO:0000259" key="4">
    <source>
        <dbReference type="Pfam" id="PF12802"/>
    </source>
</evidence>
<reference evidence="5 6" key="1">
    <citation type="submission" date="2019-10" db="EMBL/GenBank/DDBJ databases">
        <title>Nonomuraea sp. nov., isolated from Phyllanthus amarus.</title>
        <authorList>
            <person name="Klykleung N."/>
            <person name="Tanasupawat S."/>
        </authorList>
    </citation>
    <scope>NUCLEOTIDE SEQUENCE [LARGE SCALE GENOMIC DNA]</scope>
    <source>
        <strain evidence="5 6">PA1-10</strain>
    </source>
</reference>
<organism evidence="5 6">
    <name type="scientific">Nonomuraea phyllanthi</name>
    <dbReference type="NCBI Taxonomy" id="2219224"/>
    <lineage>
        <taxon>Bacteria</taxon>
        <taxon>Bacillati</taxon>
        <taxon>Actinomycetota</taxon>
        <taxon>Actinomycetes</taxon>
        <taxon>Streptosporangiales</taxon>
        <taxon>Streptosporangiaceae</taxon>
        <taxon>Nonomuraea</taxon>
    </lineage>
</organism>
<dbReference type="Gene3D" id="1.10.287.160">
    <property type="entry name" value="HR1 repeat"/>
    <property type="match status" value="1"/>
</dbReference>
<evidence type="ECO:0000256" key="1">
    <source>
        <dbReference type="ARBA" id="ARBA00023015"/>
    </source>
</evidence>
<evidence type="ECO:0000256" key="2">
    <source>
        <dbReference type="ARBA" id="ARBA00023125"/>
    </source>
</evidence>
<feature type="domain" description="HTH marR-type" evidence="4">
    <location>
        <begin position="51"/>
        <end position="111"/>
    </location>
</feature>
<evidence type="ECO:0000313" key="5">
    <source>
        <dbReference type="EMBL" id="KAB8191907.1"/>
    </source>
</evidence>
<protein>
    <submittedName>
        <fullName evidence="5">MarR family transcriptional regulator</fullName>
    </submittedName>
</protein>
<dbReference type="AlphaFoldDB" id="A0A5C4W4C9"/>
<dbReference type="SUPFAM" id="SSF46785">
    <property type="entry name" value="Winged helix' DNA-binding domain"/>
    <property type="match status" value="1"/>
</dbReference>
<keyword evidence="1" id="KW-0805">Transcription regulation</keyword>
<name>A0A5C4W4C9_9ACTN</name>
<dbReference type="InterPro" id="IPR036388">
    <property type="entry name" value="WH-like_DNA-bd_sf"/>
</dbReference>
<dbReference type="InterPro" id="IPR036390">
    <property type="entry name" value="WH_DNA-bd_sf"/>
</dbReference>
<evidence type="ECO:0000256" key="3">
    <source>
        <dbReference type="ARBA" id="ARBA00023163"/>
    </source>
</evidence>
<keyword evidence="3" id="KW-0804">Transcription</keyword>
<keyword evidence="2" id="KW-0238">DNA-binding</keyword>
<dbReference type="Pfam" id="PF12802">
    <property type="entry name" value="MarR_2"/>
    <property type="match status" value="1"/>
</dbReference>
<dbReference type="Proteomes" id="UP000312512">
    <property type="component" value="Unassembled WGS sequence"/>
</dbReference>
<dbReference type="Gene3D" id="1.10.10.10">
    <property type="entry name" value="Winged helix-like DNA-binding domain superfamily/Winged helix DNA-binding domain"/>
    <property type="match status" value="1"/>
</dbReference>
<keyword evidence="6" id="KW-1185">Reference proteome</keyword>
<dbReference type="OrthoDB" id="67158at2"/>
<comment type="caution">
    <text evidence="5">The sequence shown here is derived from an EMBL/GenBank/DDBJ whole genome shotgun (WGS) entry which is preliminary data.</text>
</comment>
<gene>
    <name evidence="5" type="ORF">FH608_028570</name>
</gene>
<evidence type="ECO:0000313" key="6">
    <source>
        <dbReference type="Proteomes" id="UP000312512"/>
    </source>
</evidence>
<accession>A0A5C4W4C9</accession>
<dbReference type="PANTHER" id="PTHR38465:SF2">
    <property type="entry name" value="HTH-TYPE TRANSCRIPTIONAL REGULATOR MMPR5"/>
    <property type="match status" value="1"/>
</dbReference>
<dbReference type="EMBL" id="VDLX02000011">
    <property type="protein sequence ID" value="KAB8191907.1"/>
    <property type="molecule type" value="Genomic_DNA"/>
</dbReference>
<sequence>MLNNVAKVRKFLKSYYSAILLSGGGQVNEQECEQQRWQAAERLALVLNAGGLQRMSARVLAVFLFTGAETVTMGDIADRLSVSAGSVSGAVKTLLSTGLIERLPAPGSRREHYRLREDAWPTLFSTQNTVVHVMLQATQAGMAATSSGDPAHHRLGRMRDFYEFLLEELPGLLRRWQGRQEVT</sequence>
<dbReference type="GO" id="GO:0003677">
    <property type="term" value="F:DNA binding"/>
    <property type="evidence" value="ECO:0007669"/>
    <property type="project" value="UniProtKB-KW"/>
</dbReference>
<dbReference type="InterPro" id="IPR000835">
    <property type="entry name" value="HTH_MarR-typ"/>
</dbReference>
<dbReference type="GO" id="GO:0003700">
    <property type="term" value="F:DNA-binding transcription factor activity"/>
    <property type="evidence" value="ECO:0007669"/>
    <property type="project" value="InterPro"/>
</dbReference>